<dbReference type="NCBIfam" id="NF045851">
    <property type="entry name" value="mem_nucl_MnuA"/>
    <property type="match status" value="1"/>
</dbReference>
<dbReference type="EMBL" id="CP022714">
    <property type="protein sequence ID" value="ASU13955.1"/>
    <property type="molecule type" value="Genomic_DNA"/>
</dbReference>
<protein>
    <recommendedName>
        <fullName evidence="3">Membrane nuclease A</fullName>
    </recommendedName>
</protein>
<name>A0A223M8V0_MESHO</name>
<dbReference type="SUPFAM" id="SSF56219">
    <property type="entry name" value="DNase I-like"/>
    <property type="match status" value="1"/>
</dbReference>
<organism evidence="1 2">
    <name type="scientific">Mesomycoplasma hyopneumoniae</name>
    <name type="common">Mycoplasma hyopneumoniae</name>
    <dbReference type="NCBI Taxonomy" id="2099"/>
    <lineage>
        <taxon>Bacteria</taxon>
        <taxon>Bacillati</taxon>
        <taxon>Mycoplasmatota</taxon>
        <taxon>Mycoplasmoidales</taxon>
        <taxon>Metamycoplasmataceae</taxon>
        <taxon>Mesomycoplasma</taxon>
    </lineage>
</organism>
<dbReference type="Proteomes" id="UP000215452">
    <property type="component" value="Chromosome"/>
</dbReference>
<reference evidence="1 2" key="1">
    <citation type="submission" date="2017-08" db="EMBL/GenBank/DDBJ databases">
        <title>The complete genome sequence of a Mycoplasma hyopneumoniae isolate in Korea.</title>
        <authorList>
            <person name="Han J."/>
            <person name="Lee N."/>
        </authorList>
    </citation>
    <scope>NUCLEOTIDE SEQUENCE [LARGE SCALE GENOMIC DNA]</scope>
    <source>
        <strain evidence="1 2">KM014</strain>
    </source>
</reference>
<evidence type="ECO:0000313" key="2">
    <source>
        <dbReference type="Proteomes" id="UP000215452"/>
    </source>
</evidence>
<dbReference type="PANTHER" id="PTHR11371">
    <property type="entry name" value="DEOXYRIBONUCLEASE"/>
    <property type="match status" value="1"/>
</dbReference>
<evidence type="ECO:0000313" key="1">
    <source>
        <dbReference type="EMBL" id="ASU13955.1"/>
    </source>
</evidence>
<evidence type="ECO:0008006" key="3">
    <source>
        <dbReference type="Google" id="ProtNLM"/>
    </source>
</evidence>
<gene>
    <name evidence="1" type="ORF">CIB43_00038</name>
</gene>
<dbReference type="AlphaFoldDB" id="A0A223M8V0"/>
<dbReference type="InterPro" id="IPR036691">
    <property type="entry name" value="Endo/exonu/phosph_ase_sf"/>
</dbReference>
<proteinExistence type="predicted"/>
<dbReference type="CDD" id="cd10283">
    <property type="entry name" value="MnuA_DNase1-like"/>
    <property type="match status" value="1"/>
</dbReference>
<accession>A0A223M8V0</accession>
<sequence>MKIKKLFLFSSIFLGSLATGLGAYLIYQTSTNKSNSTTAALNQTEKLNSTSNLENTNLVPDHKKNSIRIGFWNVLNYSNKSSKTNTAKTYAISQVINSTKLDLVGLAEITQTGDGSDIVKELNTLNPNAAWKEITTAEEGKANQKEKYTFLYKSSLLKIANFASPSNPYLIQKGVKLEWARPLAAVKFNTKTEKKGDFTFVIGHFDAPGVQKNRGEIQDKETSQGSQEAAEARDLINLLVEIDKKDGENKEIIFMADTNIRAENSEKLFKSTLNSYRSLLDKEEKTSLSNTFGKYSNSYDKIFYKGNLVANKGQKFDIFSIFKKNIANVEKYDELRKKDGRSMNYKINQLGEINRIKGISDHTMVYFDLELGQNSQN</sequence>
<dbReference type="PANTHER" id="PTHR11371:SF31">
    <property type="entry name" value="EXTRACELLULAR NUCLEASE"/>
    <property type="match status" value="1"/>
</dbReference>
<dbReference type="Gene3D" id="3.60.10.10">
    <property type="entry name" value="Endonuclease/exonuclease/phosphatase"/>
    <property type="match status" value="1"/>
</dbReference>